<evidence type="ECO:0000313" key="1">
    <source>
        <dbReference type="EMBL" id="GFN77940.1"/>
    </source>
</evidence>
<organism evidence="1 2">
    <name type="scientific">Plakobranchus ocellatus</name>
    <dbReference type="NCBI Taxonomy" id="259542"/>
    <lineage>
        <taxon>Eukaryota</taxon>
        <taxon>Metazoa</taxon>
        <taxon>Spiralia</taxon>
        <taxon>Lophotrochozoa</taxon>
        <taxon>Mollusca</taxon>
        <taxon>Gastropoda</taxon>
        <taxon>Heterobranchia</taxon>
        <taxon>Euthyneura</taxon>
        <taxon>Panpulmonata</taxon>
        <taxon>Sacoglossa</taxon>
        <taxon>Placobranchoidea</taxon>
        <taxon>Plakobranchidae</taxon>
        <taxon>Plakobranchus</taxon>
    </lineage>
</organism>
<dbReference type="EMBL" id="BLXT01000514">
    <property type="protein sequence ID" value="GFN77940.1"/>
    <property type="molecule type" value="Genomic_DNA"/>
</dbReference>
<sequence length="80" mass="9045">MEGELTIESKGTALSEVQARHQSSSKLKISQWWTGCEPQDVTRQTQVVTRFGHSLLEVLSEETSDVLYRGERNLDDHLTA</sequence>
<accession>A0AAV3Y404</accession>
<proteinExistence type="predicted"/>
<name>A0AAV3Y404_9GAST</name>
<keyword evidence="2" id="KW-1185">Reference proteome</keyword>
<gene>
    <name evidence="1" type="ORF">PoB_000444600</name>
</gene>
<comment type="caution">
    <text evidence="1">The sequence shown here is derived from an EMBL/GenBank/DDBJ whole genome shotgun (WGS) entry which is preliminary data.</text>
</comment>
<dbReference type="Proteomes" id="UP000735302">
    <property type="component" value="Unassembled WGS sequence"/>
</dbReference>
<protein>
    <submittedName>
        <fullName evidence="1">Uncharacterized protein</fullName>
    </submittedName>
</protein>
<reference evidence="1 2" key="1">
    <citation type="journal article" date="2021" name="Elife">
        <title>Chloroplast acquisition without the gene transfer in kleptoplastic sea slugs, Plakobranchus ocellatus.</title>
        <authorList>
            <person name="Maeda T."/>
            <person name="Takahashi S."/>
            <person name="Yoshida T."/>
            <person name="Shimamura S."/>
            <person name="Takaki Y."/>
            <person name="Nagai Y."/>
            <person name="Toyoda A."/>
            <person name="Suzuki Y."/>
            <person name="Arimoto A."/>
            <person name="Ishii H."/>
            <person name="Satoh N."/>
            <person name="Nishiyama T."/>
            <person name="Hasebe M."/>
            <person name="Maruyama T."/>
            <person name="Minagawa J."/>
            <person name="Obokata J."/>
            <person name="Shigenobu S."/>
        </authorList>
    </citation>
    <scope>NUCLEOTIDE SEQUENCE [LARGE SCALE GENOMIC DNA]</scope>
</reference>
<dbReference type="AlphaFoldDB" id="A0AAV3Y404"/>
<evidence type="ECO:0000313" key="2">
    <source>
        <dbReference type="Proteomes" id="UP000735302"/>
    </source>
</evidence>